<evidence type="ECO:0000259" key="1">
    <source>
        <dbReference type="Pfam" id="PF18545"/>
    </source>
</evidence>
<reference evidence="2 3" key="1">
    <citation type="journal article" date="2014" name="PLoS Genet.">
        <title>Phylogenetically driven sequencing of extremely halophilic archaea reveals strategies for static and dynamic osmo-response.</title>
        <authorList>
            <person name="Becker E.A."/>
            <person name="Seitzer P.M."/>
            <person name="Tritt A."/>
            <person name="Larsen D."/>
            <person name="Krusor M."/>
            <person name="Yao A.I."/>
            <person name="Wu D."/>
            <person name="Madern D."/>
            <person name="Eisen J.A."/>
            <person name="Darling A.E."/>
            <person name="Facciotti M.T."/>
        </authorList>
    </citation>
    <scope>NUCLEOTIDE SEQUENCE [LARGE SCALE GENOMIC DNA]</scope>
    <source>
        <strain evidence="2 3">JCM 14848</strain>
    </source>
</reference>
<sequence>MAPQDPLSIRLVTEISRLEGVEPFELPPLEDCIDTESLDGLFGGSDTPFYEGEISFRYAGYDVTVTHTGEFEVS</sequence>
<keyword evidence="3" id="KW-1185">Reference proteome</keyword>
<name>M0DJQ2_HALPD</name>
<dbReference type="eggNOG" id="arCOG08928">
    <property type="taxonomic scope" value="Archaea"/>
</dbReference>
<dbReference type="Proteomes" id="UP000011513">
    <property type="component" value="Unassembled WGS sequence"/>
</dbReference>
<dbReference type="OrthoDB" id="280819at2157"/>
<dbReference type="Pfam" id="PF18545">
    <property type="entry name" value="HalOD1"/>
    <property type="match status" value="1"/>
</dbReference>
<accession>M0DJQ2</accession>
<dbReference type="EMBL" id="AOIV01000003">
    <property type="protein sequence ID" value="ELZ34937.1"/>
    <property type="molecule type" value="Genomic_DNA"/>
</dbReference>
<organism evidence="2 3">
    <name type="scientific">Halogeometricum pallidum JCM 14848</name>
    <dbReference type="NCBI Taxonomy" id="1227487"/>
    <lineage>
        <taxon>Archaea</taxon>
        <taxon>Methanobacteriati</taxon>
        <taxon>Methanobacteriota</taxon>
        <taxon>Stenosarchaea group</taxon>
        <taxon>Halobacteria</taxon>
        <taxon>Halobacteriales</taxon>
        <taxon>Haloferacaceae</taxon>
        <taxon>Halogeometricum</taxon>
    </lineage>
</organism>
<evidence type="ECO:0000313" key="2">
    <source>
        <dbReference type="EMBL" id="ELZ34937.1"/>
    </source>
</evidence>
<gene>
    <name evidence="2" type="ORF">C474_01212</name>
</gene>
<dbReference type="AlphaFoldDB" id="M0DJQ2"/>
<evidence type="ECO:0000313" key="3">
    <source>
        <dbReference type="Proteomes" id="UP000011513"/>
    </source>
</evidence>
<dbReference type="InterPro" id="IPR040624">
    <property type="entry name" value="HalOD1"/>
</dbReference>
<dbReference type="RefSeq" id="WP_008383153.1">
    <property type="nucleotide sequence ID" value="NZ_AOIV01000003.1"/>
</dbReference>
<dbReference type="InParanoid" id="M0DJQ2"/>
<protein>
    <recommendedName>
        <fullName evidence="1">Halobacterial output domain-containing protein</fullName>
    </recommendedName>
</protein>
<comment type="caution">
    <text evidence="2">The sequence shown here is derived from an EMBL/GenBank/DDBJ whole genome shotgun (WGS) entry which is preliminary data.</text>
</comment>
<feature type="domain" description="Halobacterial output" evidence="1">
    <location>
        <begin position="4"/>
        <end position="74"/>
    </location>
</feature>
<proteinExistence type="predicted"/>